<evidence type="ECO:0000313" key="11">
    <source>
        <dbReference type="EMBL" id="RIO43812.1"/>
    </source>
</evidence>
<evidence type="ECO:0000256" key="6">
    <source>
        <dbReference type="ARBA" id="ARBA00022989"/>
    </source>
</evidence>
<keyword evidence="8" id="KW-0270">Exopolysaccharide synthesis</keyword>
<dbReference type="Pfam" id="PF02706">
    <property type="entry name" value="Wzz"/>
    <property type="match status" value="1"/>
</dbReference>
<comment type="similarity">
    <text evidence="2">Belongs to the CpsC/CapA family.</text>
</comment>
<evidence type="ECO:0000256" key="4">
    <source>
        <dbReference type="ARBA" id="ARBA00022692"/>
    </source>
</evidence>
<comment type="subcellular location">
    <subcellularLocation>
        <location evidence="1">Cell membrane</location>
        <topology evidence="1">Multi-pass membrane protein</topology>
    </subcellularLocation>
</comment>
<keyword evidence="6 9" id="KW-1133">Transmembrane helix</keyword>
<feature type="transmembrane region" description="Helical" evidence="9">
    <location>
        <begin position="17"/>
        <end position="40"/>
    </location>
</feature>
<evidence type="ECO:0000256" key="9">
    <source>
        <dbReference type="SAM" id="Phobius"/>
    </source>
</evidence>
<keyword evidence="4 9" id="KW-0812">Transmembrane</keyword>
<dbReference type="PANTHER" id="PTHR32309">
    <property type="entry name" value="TYROSINE-PROTEIN KINASE"/>
    <property type="match status" value="1"/>
</dbReference>
<evidence type="ECO:0000256" key="2">
    <source>
        <dbReference type="ARBA" id="ARBA00006683"/>
    </source>
</evidence>
<comment type="caution">
    <text evidence="11">The sequence shown here is derived from an EMBL/GenBank/DDBJ whole genome shotgun (WGS) entry which is preliminary data.</text>
</comment>
<organism evidence="11 12">
    <name type="scientific">Staphylococcus hyicus</name>
    <dbReference type="NCBI Taxonomy" id="1284"/>
    <lineage>
        <taxon>Bacteria</taxon>
        <taxon>Bacillati</taxon>
        <taxon>Bacillota</taxon>
        <taxon>Bacilli</taxon>
        <taxon>Bacillales</taxon>
        <taxon>Staphylococcaceae</taxon>
        <taxon>Staphylococcus</taxon>
    </lineage>
</organism>
<keyword evidence="7 9" id="KW-0472">Membrane</keyword>
<reference evidence="11 12" key="1">
    <citation type="journal article" date="2016" name="Front. Microbiol.">
        <title>Comprehensive Phylogenetic Analysis of Bovine Non-aureus Staphylococci Species Based on Whole-Genome Sequencing.</title>
        <authorList>
            <person name="Naushad S."/>
            <person name="Barkema H.W."/>
            <person name="Luby C."/>
            <person name="Condas L.A."/>
            <person name="Nobrega D.B."/>
            <person name="Carson D.A."/>
            <person name="De Buck J."/>
        </authorList>
    </citation>
    <scope>NUCLEOTIDE SEQUENCE [LARGE SCALE GENOMIC DNA]</scope>
    <source>
        <strain evidence="11 12">SNUC 5959</strain>
    </source>
</reference>
<evidence type="ECO:0000313" key="12">
    <source>
        <dbReference type="Proteomes" id="UP000285625"/>
    </source>
</evidence>
<accession>A0A418JGX4</accession>
<protein>
    <submittedName>
        <fullName evidence="11">Capsule biosynthesis protein CapA</fullName>
    </submittedName>
</protein>
<dbReference type="GO" id="GO:0000271">
    <property type="term" value="P:polysaccharide biosynthetic process"/>
    <property type="evidence" value="ECO:0007669"/>
    <property type="project" value="UniProtKB-KW"/>
</dbReference>
<dbReference type="STRING" id="1284.SHYC_02120"/>
<keyword evidence="5" id="KW-0972">Capsule biogenesis/degradation</keyword>
<dbReference type="GO" id="GO:0005886">
    <property type="term" value="C:plasma membrane"/>
    <property type="evidence" value="ECO:0007669"/>
    <property type="project" value="UniProtKB-SubCell"/>
</dbReference>
<sequence length="161" mass="18189">MENTIDINKILHILKKYIWLLVLLPLMFFLASLVITFVFIKPQYEASSQILVNQEKAQDPIQQQQNVQGTLQQVNTYAEIVNSPRILEKVSKKLKGSYSVANLKNKVEVQSSAQSQVITVNVKADNKGEAEKIANKLINVYKKEMPEIMDINNVSILSDAS</sequence>
<keyword evidence="3" id="KW-1003">Cell membrane</keyword>
<proteinExistence type="inferred from homology"/>
<evidence type="ECO:0000256" key="5">
    <source>
        <dbReference type="ARBA" id="ARBA00022903"/>
    </source>
</evidence>
<name>A0A418JGX4_STAHY</name>
<dbReference type="EMBL" id="QXVO01000037">
    <property type="protein sequence ID" value="RIO43812.1"/>
    <property type="molecule type" value="Genomic_DNA"/>
</dbReference>
<evidence type="ECO:0000256" key="7">
    <source>
        <dbReference type="ARBA" id="ARBA00023136"/>
    </source>
</evidence>
<dbReference type="Proteomes" id="UP000285625">
    <property type="component" value="Unassembled WGS sequence"/>
</dbReference>
<feature type="non-terminal residue" evidence="11">
    <location>
        <position position="161"/>
    </location>
</feature>
<evidence type="ECO:0000256" key="3">
    <source>
        <dbReference type="ARBA" id="ARBA00022475"/>
    </source>
</evidence>
<dbReference type="RefSeq" id="WP_119635735.1">
    <property type="nucleotide sequence ID" value="NZ_QXVO01000037.1"/>
</dbReference>
<dbReference type="PANTHER" id="PTHR32309:SF13">
    <property type="entry name" value="FERRIC ENTEROBACTIN TRANSPORT PROTEIN FEPE"/>
    <property type="match status" value="1"/>
</dbReference>
<dbReference type="GO" id="GO:0004713">
    <property type="term" value="F:protein tyrosine kinase activity"/>
    <property type="evidence" value="ECO:0007669"/>
    <property type="project" value="TreeGrafter"/>
</dbReference>
<dbReference type="InterPro" id="IPR003856">
    <property type="entry name" value="LPS_length_determ_N"/>
</dbReference>
<feature type="domain" description="Polysaccharide chain length determinant N-terminal" evidence="10">
    <location>
        <begin position="3"/>
        <end position="94"/>
    </location>
</feature>
<evidence type="ECO:0000256" key="8">
    <source>
        <dbReference type="ARBA" id="ARBA00023169"/>
    </source>
</evidence>
<dbReference type="InterPro" id="IPR050445">
    <property type="entry name" value="Bact_polysacc_biosynth/exp"/>
</dbReference>
<dbReference type="AlphaFoldDB" id="A0A418JGX4"/>
<evidence type="ECO:0000259" key="10">
    <source>
        <dbReference type="Pfam" id="PF02706"/>
    </source>
</evidence>
<gene>
    <name evidence="11" type="ORF">BUZ57_10195</name>
</gene>
<evidence type="ECO:0000256" key="1">
    <source>
        <dbReference type="ARBA" id="ARBA00004651"/>
    </source>
</evidence>